<sequence>MSGAALRTTNWSRFGAGIDVRAFGFGGHFGLLYFGSPEVQISAVLLLFSGECVGFLFRGGDDVGSGAKSLTGP</sequence>
<name>A0A392TQ25_9FABA</name>
<proteinExistence type="predicted"/>
<comment type="caution">
    <text evidence="1">The sequence shown here is derived from an EMBL/GenBank/DDBJ whole genome shotgun (WGS) entry which is preliminary data.</text>
</comment>
<organism evidence="1 2">
    <name type="scientific">Trifolium medium</name>
    <dbReference type="NCBI Taxonomy" id="97028"/>
    <lineage>
        <taxon>Eukaryota</taxon>
        <taxon>Viridiplantae</taxon>
        <taxon>Streptophyta</taxon>
        <taxon>Embryophyta</taxon>
        <taxon>Tracheophyta</taxon>
        <taxon>Spermatophyta</taxon>
        <taxon>Magnoliopsida</taxon>
        <taxon>eudicotyledons</taxon>
        <taxon>Gunneridae</taxon>
        <taxon>Pentapetalae</taxon>
        <taxon>rosids</taxon>
        <taxon>fabids</taxon>
        <taxon>Fabales</taxon>
        <taxon>Fabaceae</taxon>
        <taxon>Papilionoideae</taxon>
        <taxon>50 kb inversion clade</taxon>
        <taxon>NPAAA clade</taxon>
        <taxon>Hologalegina</taxon>
        <taxon>IRL clade</taxon>
        <taxon>Trifolieae</taxon>
        <taxon>Trifolium</taxon>
    </lineage>
</organism>
<reference evidence="1 2" key="1">
    <citation type="journal article" date="2018" name="Front. Plant Sci.">
        <title>Red Clover (Trifolium pratense) and Zigzag Clover (T. medium) - A Picture of Genomic Similarities and Differences.</title>
        <authorList>
            <person name="Dluhosova J."/>
            <person name="Istvanek J."/>
            <person name="Nedelnik J."/>
            <person name="Repkova J."/>
        </authorList>
    </citation>
    <scope>NUCLEOTIDE SEQUENCE [LARGE SCALE GENOMIC DNA]</scope>
    <source>
        <strain evidence="2">cv. 10/8</strain>
        <tissue evidence="1">Leaf</tissue>
    </source>
</reference>
<evidence type="ECO:0000313" key="1">
    <source>
        <dbReference type="EMBL" id="MCI62226.1"/>
    </source>
</evidence>
<keyword evidence="2" id="KW-1185">Reference proteome</keyword>
<evidence type="ECO:0000313" key="2">
    <source>
        <dbReference type="Proteomes" id="UP000265520"/>
    </source>
</evidence>
<protein>
    <submittedName>
        <fullName evidence="1">Uncharacterized protein</fullName>
    </submittedName>
</protein>
<dbReference type="EMBL" id="LXQA010615236">
    <property type="protein sequence ID" value="MCI62226.1"/>
    <property type="molecule type" value="Genomic_DNA"/>
</dbReference>
<dbReference type="Proteomes" id="UP000265520">
    <property type="component" value="Unassembled WGS sequence"/>
</dbReference>
<accession>A0A392TQ25</accession>
<dbReference type="AlphaFoldDB" id="A0A392TQ25"/>
<feature type="non-terminal residue" evidence="1">
    <location>
        <position position="73"/>
    </location>
</feature>